<organism evidence="1 2">
    <name type="scientific">Coccidioides immitis RMSCC 3703</name>
    <dbReference type="NCBI Taxonomy" id="454286"/>
    <lineage>
        <taxon>Eukaryota</taxon>
        <taxon>Fungi</taxon>
        <taxon>Dikarya</taxon>
        <taxon>Ascomycota</taxon>
        <taxon>Pezizomycotina</taxon>
        <taxon>Eurotiomycetes</taxon>
        <taxon>Eurotiomycetidae</taxon>
        <taxon>Onygenales</taxon>
        <taxon>Onygenaceae</taxon>
        <taxon>Coccidioides</taxon>
    </lineage>
</organism>
<gene>
    <name evidence="1" type="ORF">CISG_09827</name>
</gene>
<protein>
    <submittedName>
        <fullName evidence="1">Uncharacterized protein</fullName>
    </submittedName>
</protein>
<evidence type="ECO:0000313" key="1">
    <source>
        <dbReference type="EMBL" id="KMU73046.1"/>
    </source>
</evidence>
<sequence length="144" mass="16422">MSLILTGKILKFELLFNRSGAFQRLQFLQQFFFFISAFCALVTEAEVTITNSVRHYSVQKCICHFSDDKKENQISRGASSMSQNSIMQEAMNLTKNSNIDILFEKNYDTRVRSTATPENTVNISFSAQLPASNEMIESIWTRAV</sequence>
<dbReference type="AlphaFoldDB" id="A0A0J8QKX0"/>
<name>A0A0J8QKX0_COCIT</name>
<accession>A0A0J8QKX0</accession>
<proteinExistence type="predicted"/>
<dbReference type="EMBL" id="DS268236">
    <property type="protein sequence ID" value="KMU73046.1"/>
    <property type="molecule type" value="Genomic_DNA"/>
</dbReference>
<reference evidence="2" key="1">
    <citation type="journal article" date="2010" name="Genome Res.">
        <title>Population genomic sequencing of Coccidioides fungi reveals recent hybridization and transposon control.</title>
        <authorList>
            <person name="Neafsey D.E."/>
            <person name="Barker B.M."/>
            <person name="Sharpton T.J."/>
            <person name="Stajich J.E."/>
            <person name="Park D.J."/>
            <person name="Whiston E."/>
            <person name="Hung C.-Y."/>
            <person name="McMahan C."/>
            <person name="White J."/>
            <person name="Sykes S."/>
            <person name="Heiman D."/>
            <person name="Young S."/>
            <person name="Zeng Q."/>
            <person name="Abouelleil A."/>
            <person name="Aftuck L."/>
            <person name="Bessette D."/>
            <person name="Brown A."/>
            <person name="FitzGerald M."/>
            <person name="Lui A."/>
            <person name="Macdonald J.P."/>
            <person name="Priest M."/>
            <person name="Orbach M.J."/>
            <person name="Galgiani J.N."/>
            <person name="Kirkland T.N."/>
            <person name="Cole G.T."/>
            <person name="Birren B.W."/>
            <person name="Henn M.R."/>
            <person name="Taylor J.W."/>
            <person name="Rounsley S.D."/>
        </authorList>
    </citation>
    <scope>NUCLEOTIDE SEQUENCE [LARGE SCALE GENOMIC DNA]</scope>
    <source>
        <strain evidence="2">RMSCC 3703</strain>
    </source>
</reference>
<dbReference type="Proteomes" id="UP000054559">
    <property type="component" value="Unassembled WGS sequence"/>
</dbReference>
<evidence type="ECO:0000313" key="2">
    <source>
        <dbReference type="Proteomes" id="UP000054559"/>
    </source>
</evidence>